<organism evidence="1 3">
    <name type="scientific">Rotaria sordida</name>
    <dbReference type="NCBI Taxonomy" id="392033"/>
    <lineage>
        <taxon>Eukaryota</taxon>
        <taxon>Metazoa</taxon>
        <taxon>Spiralia</taxon>
        <taxon>Gnathifera</taxon>
        <taxon>Rotifera</taxon>
        <taxon>Eurotatoria</taxon>
        <taxon>Bdelloidea</taxon>
        <taxon>Philodinida</taxon>
        <taxon>Philodinidae</taxon>
        <taxon>Rotaria</taxon>
    </lineage>
</organism>
<dbReference type="AlphaFoldDB" id="A0A814UB26"/>
<evidence type="ECO:0000313" key="1">
    <source>
        <dbReference type="EMBL" id="CAF1173403.1"/>
    </source>
</evidence>
<evidence type="ECO:0000313" key="3">
    <source>
        <dbReference type="Proteomes" id="UP000663854"/>
    </source>
</evidence>
<accession>A0A814UB26</accession>
<comment type="caution">
    <text evidence="1">The sequence shown here is derived from an EMBL/GenBank/DDBJ whole genome shotgun (WGS) entry which is preliminary data.</text>
</comment>
<name>A0A814UB26_9BILA</name>
<proteinExistence type="predicted"/>
<dbReference type="EMBL" id="CAJNOH010001081">
    <property type="protein sequence ID" value="CAF1173403.1"/>
    <property type="molecule type" value="Genomic_DNA"/>
</dbReference>
<reference evidence="1" key="1">
    <citation type="submission" date="2021-02" db="EMBL/GenBank/DDBJ databases">
        <authorList>
            <person name="Nowell W R."/>
        </authorList>
    </citation>
    <scope>NUCLEOTIDE SEQUENCE</scope>
</reference>
<dbReference type="Proteomes" id="UP000663870">
    <property type="component" value="Unassembled WGS sequence"/>
</dbReference>
<gene>
    <name evidence="2" type="ORF">JXQ802_LOCUS36439</name>
    <name evidence="1" type="ORF">PYM288_LOCUS23396</name>
</gene>
<dbReference type="EMBL" id="CAJNOL010001870">
    <property type="protein sequence ID" value="CAF1431086.1"/>
    <property type="molecule type" value="Genomic_DNA"/>
</dbReference>
<keyword evidence="4" id="KW-1185">Reference proteome</keyword>
<dbReference type="Proteomes" id="UP000663854">
    <property type="component" value="Unassembled WGS sequence"/>
</dbReference>
<evidence type="ECO:0000313" key="4">
    <source>
        <dbReference type="Proteomes" id="UP000663870"/>
    </source>
</evidence>
<evidence type="ECO:0000313" key="2">
    <source>
        <dbReference type="EMBL" id="CAF1431086.1"/>
    </source>
</evidence>
<protein>
    <submittedName>
        <fullName evidence="1">Uncharacterized protein</fullName>
    </submittedName>
</protein>
<sequence length="508" mass="59795">MDINERFAQLVVDPLYIHNLDMTIMNMKSFYDRTFSIDDKILSRICDNILPRIHNQVTKLTVEQHSIERILTINYPQLYFLTLVKFKEEILFKYLTDYSILHNLKNQITHLNVDIQNEMGSELSEISSNIFLLILSLCKRLTHLNFCQLFSYRDSSIYISELSRTSYISSSLVELKINVSIFDDCLDLLDGYLDNLTKLIINVKQIKYKQRSNINNLKQLPKLKCFSLTSINYTHVYDERITQLLHQMINLEELILFLTVIRIDSNFIDGHQLYDEVVIYMPKLNKFLFSINTSVILKNIDIDFSSNEYIQRSFIGKGYGQVGSYVFPKSINIVRRFLAYPELNIRGGGRSHIFSLPYSFKYFLDLNNSFQGGMFDNVQYLKMNDIRPFEYQLFKKISENFPCLKELIICNREAQTDKQHLSTLIRFPHLILLNLVMTHVDYAEQFLSDKKTDLPCLLDLCIEYESLIMVTNNFTNNATRLHCAKLKGLHINKPFVRPKHFHQYFPLL</sequence>